<dbReference type="PROSITE" id="PS50035">
    <property type="entry name" value="PLD"/>
    <property type="match status" value="2"/>
</dbReference>
<dbReference type="EMBL" id="NHRY01000267">
    <property type="protein sequence ID" value="PPQ26693.1"/>
    <property type="molecule type" value="Genomic_DNA"/>
</dbReference>
<dbReference type="InterPro" id="IPR001736">
    <property type="entry name" value="PLipase_D/transphosphatidylase"/>
</dbReference>
<evidence type="ECO:0000313" key="18">
    <source>
        <dbReference type="EMBL" id="PPQ26693.1"/>
    </source>
</evidence>
<dbReference type="GO" id="GO:0005886">
    <property type="term" value="C:plasma membrane"/>
    <property type="evidence" value="ECO:0007669"/>
    <property type="project" value="UniProtKB-SubCell"/>
</dbReference>
<keyword evidence="13" id="KW-0594">Phospholipid biosynthesis</keyword>
<evidence type="ECO:0000259" key="17">
    <source>
        <dbReference type="PROSITE" id="PS50035"/>
    </source>
</evidence>
<keyword evidence="5" id="KW-0444">Lipid biosynthesis</keyword>
<keyword evidence="8 16" id="KW-0812">Transmembrane</keyword>
<evidence type="ECO:0000256" key="3">
    <source>
        <dbReference type="ARBA" id="ARBA00004651"/>
    </source>
</evidence>
<dbReference type="CDD" id="cd09163">
    <property type="entry name" value="PLDc_CLS_unchar2_2"/>
    <property type="match status" value="1"/>
</dbReference>
<dbReference type="Gene3D" id="3.30.870.10">
    <property type="entry name" value="Endonuclease Chain A"/>
    <property type="match status" value="2"/>
</dbReference>
<evidence type="ECO:0000256" key="14">
    <source>
        <dbReference type="ARBA" id="ARBA00023264"/>
    </source>
</evidence>
<dbReference type="EC" id="2.7.8.-" evidence="15"/>
<evidence type="ECO:0000256" key="12">
    <source>
        <dbReference type="ARBA" id="ARBA00023136"/>
    </source>
</evidence>
<comment type="caution">
    <text evidence="18">The sequence shown here is derived from an EMBL/GenBank/DDBJ whole genome shotgun (WGS) entry which is preliminary data.</text>
</comment>
<keyword evidence="9" id="KW-0677">Repeat</keyword>
<dbReference type="InterPro" id="IPR025202">
    <property type="entry name" value="PLD-like_dom"/>
</dbReference>
<keyword evidence="10 16" id="KW-1133">Transmembrane helix</keyword>
<evidence type="ECO:0000256" key="6">
    <source>
        <dbReference type="ARBA" id="ARBA00022525"/>
    </source>
</evidence>
<dbReference type="RefSeq" id="WP_104522456.1">
    <property type="nucleotide sequence ID" value="NZ_NHRY01000267.1"/>
</dbReference>
<name>A0A2S6MWF0_RHOGL</name>
<evidence type="ECO:0000256" key="9">
    <source>
        <dbReference type="ARBA" id="ARBA00022737"/>
    </source>
</evidence>
<feature type="transmembrane region" description="Helical" evidence="16">
    <location>
        <begin position="41"/>
        <end position="62"/>
    </location>
</feature>
<evidence type="ECO:0000256" key="1">
    <source>
        <dbReference type="ARBA" id="ARBA00003145"/>
    </source>
</evidence>
<dbReference type="NCBIfam" id="TIGR04265">
    <property type="entry name" value="bac_cardiolipin"/>
    <property type="match status" value="1"/>
</dbReference>
<dbReference type="SUPFAM" id="SSF56024">
    <property type="entry name" value="Phospholipase D/nuclease"/>
    <property type="match status" value="2"/>
</dbReference>
<feature type="domain" description="PLD phosphodiesterase" evidence="17">
    <location>
        <begin position="212"/>
        <end position="239"/>
    </location>
</feature>
<sequence>MNDIWQGLLHVRADAALPIGFVLAVGATVHILLNKRQVTSAVGWIGLVWFAPISGAICYLLLGVNRVRRRAHLLRARDNGADDPAAQHLPGADTLSALGRGIGRITARPLLAGTATHAFQNGDNAYPPMLAAIASARRSIGLTTYMFRDDVWGGRFIDALIAAAHRGVAVRVLIDGFGGDWLLSPAYRRLRRNRVPAARFMHSPLPWRMPFLNLRSHKKILVVDGTVGFTGGMNIGDENVLATRPRKPVQDLHLRVEGPIVAQLTEAFAQDWAFVTGEALDGDAWFPDIPPRPGPLARIIDSGPDENLEKVEFAVLQAVACARRSIAVMTPYFLPDERLITALDLAAMRGVAVDLVVPEKSNHTLVDWATRANIGPLLADGVRIWRSPPPFHHSKMMVVDDEWCLVGSCNWDIRSFRLNFELCLEVYDRGLAATLTALMRRASGRPLTQADLDARPLAIRIRDAGARLMLPYL</sequence>
<keyword evidence="4" id="KW-1003">Cell membrane</keyword>
<dbReference type="AlphaFoldDB" id="A0A2S6MWF0"/>
<dbReference type="PANTHER" id="PTHR21248:SF22">
    <property type="entry name" value="PHOSPHOLIPASE D"/>
    <property type="match status" value="1"/>
</dbReference>
<keyword evidence="12 16" id="KW-0472">Membrane</keyword>
<dbReference type="GO" id="GO:0032049">
    <property type="term" value="P:cardiolipin biosynthetic process"/>
    <property type="evidence" value="ECO:0007669"/>
    <property type="project" value="UniProtKB-UniRule"/>
</dbReference>
<evidence type="ECO:0000256" key="2">
    <source>
        <dbReference type="ARBA" id="ARBA00004613"/>
    </source>
</evidence>
<keyword evidence="14" id="KW-1208">Phospholipid metabolism</keyword>
<evidence type="ECO:0000313" key="19">
    <source>
        <dbReference type="Proteomes" id="UP000239724"/>
    </source>
</evidence>
<dbReference type="PANTHER" id="PTHR21248">
    <property type="entry name" value="CARDIOLIPIN SYNTHASE"/>
    <property type="match status" value="1"/>
</dbReference>
<comment type="subcellular location">
    <subcellularLocation>
        <location evidence="3">Cell membrane</location>
        <topology evidence="3">Multi-pass membrane protein</topology>
    </subcellularLocation>
    <subcellularLocation>
        <location evidence="2">Secreted</location>
    </subcellularLocation>
</comment>
<accession>A0A2S6MWF0</accession>
<reference evidence="18 19" key="1">
    <citation type="journal article" date="2018" name="Arch. Microbiol.">
        <title>New insights into the metabolic potential of the phototrophic purple bacterium Rhodopila globiformis DSM 161(T) from its draft genome sequence and evidence for a vanadium-dependent nitrogenase.</title>
        <authorList>
            <person name="Imhoff J.F."/>
            <person name="Rahn T."/>
            <person name="Kunzel S."/>
            <person name="Neulinger S.C."/>
        </authorList>
    </citation>
    <scope>NUCLEOTIDE SEQUENCE [LARGE SCALE GENOMIC DNA]</scope>
    <source>
        <strain evidence="18 19">DSM 161</strain>
    </source>
</reference>
<keyword evidence="6" id="KW-0964">Secreted</keyword>
<keyword evidence="19" id="KW-1185">Reference proteome</keyword>
<evidence type="ECO:0000256" key="5">
    <source>
        <dbReference type="ARBA" id="ARBA00022516"/>
    </source>
</evidence>
<evidence type="ECO:0000256" key="8">
    <source>
        <dbReference type="ARBA" id="ARBA00022692"/>
    </source>
</evidence>
<keyword evidence="11" id="KW-0443">Lipid metabolism</keyword>
<dbReference type="OrthoDB" id="9762009at2"/>
<evidence type="ECO:0000256" key="11">
    <source>
        <dbReference type="ARBA" id="ARBA00023098"/>
    </source>
</evidence>
<dbReference type="InterPro" id="IPR027379">
    <property type="entry name" value="CLS_N"/>
</dbReference>
<dbReference type="InterPro" id="IPR022924">
    <property type="entry name" value="Cardiolipin_synthase"/>
</dbReference>
<dbReference type="GO" id="GO:0005576">
    <property type="term" value="C:extracellular region"/>
    <property type="evidence" value="ECO:0007669"/>
    <property type="project" value="UniProtKB-SubCell"/>
</dbReference>
<evidence type="ECO:0000256" key="16">
    <source>
        <dbReference type="SAM" id="Phobius"/>
    </source>
</evidence>
<evidence type="ECO:0000256" key="13">
    <source>
        <dbReference type="ARBA" id="ARBA00023209"/>
    </source>
</evidence>
<dbReference type="GO" id="GO:0008808">
    <property type="term" value="F:cardiolipin synthase activity"/>
    <property type="evidence" value="ECO:0007669"/>
    <property type="project" value="UniProtKB-UniRule"/>
</dbReference>
<dbReference type="Pfam" id="PF13396">
    <property type="entry name" value="PLDc_N"/>
    <property type="match status" value="1"/>
</dbReference>
<dbReference type="SMART" id="SM00155">
    <property type="entry name" value="PLDc"/>
    <property type="match status" value="2"/>
</dbReference>
<proteinExistence type="predicted"/>
<dbReference type="Pfam" id="PF13091">
    <property type="entry name" value="PLDc_2"/>
    <property type="match status" value="2"/>
</dbReference>
<organism evidence="18 19">
    <name type="scientific">Rhodopila globiformis</name>
    <name type="common">Rhodopseudomonas globiformis</name>
    <dbReference type="NCBI Taxonomy" id="1071"/>
    <lineage>
        <taxon>Bacteria</taxon>
        <taxon>Pseudomonadati</taxon>
        <taxon>Pseudomonadota</taxon>
        <taxon>Alphaproteobacteria</taxon>
        <taxon>Acetobacterales</taxon>
        <taxon>Acetobacteraceae</taxon>
        <taxon>Rhodopila</taxon>
    </lineage>
</organism>
<feature type="domain" description="PLD phosphodiesterase" evidence="17">
    <location>
        <begin position="388"/>
        <end position="415"/>
    </location>
</feature>
<feature type="transmembrane region" description="Helical" evidence="16">
    <location>
        <begin position="15"/>
        <end position="34"/>
    </location>
</feature>
<dbReference type="Proteomes" id="UP000239724">
    <property type="component" value="Unassembled WGS sequence"/>
</dbReference>
<evidence type="ECO:0000256" key="15">
    <source>
        <dbReference type="NCBIfam" id="TIGR04265"/>
    </source>
</evidence>
<evidence type="ECO:0000256" key="7">
    <source>
        <dbReference type="ARBA" id="ARBA00022679"/>
    </source>
</evidence>
<keyword evidence="7" id="KW-0808">Transferase</keyword>
<gene>
    <name evidence="18" type="ORF">CCS01_29470</name>
</gene>
<evidence type="ECO:0000256" key="10">
    <source>
        <dbReference type="ARBA" id="ARBA00022989"/>
    </source>
</evidence>
<protein>
    <recommendedName>
        <fullName evidence="15">Cardiolipin synthase</fullName>
        <ecNumber evidence="15">2.7.8.-</ecNumber>
    </recommendedName>
</protein>
<evidence type="ECO:0000256" key="4">
    <source>
        <dbReference type="ARBA" id="ARBA00022475"/>
    </source>
</evidence>
<comment type="function">
    <text evidence="1">Could be a virulence factor.</text>
</comment>
<dbReference type="CDD" id="cd09157">
    <property type="entry name" value="PLDc_CLS_unchar2_1"/>
    <property type="match status" value="1"/>
</dbReference>